<keyword evidence="2" id="KW-0699">rRNA-binding</keyword>
<proteinExistence type="inferred from homology"/>
<dbReference type="InterPro" id="IPR001787">
    <property type="entry name" value="Ribosomal_bL21"/>
</dbReference>
<dbReference type="GO" id="GO:0003735">
    <property type="term" value="F:structural constituent of ribosome"/>
    <property type="evidence" value="ECO:0007669"/>
    <property type="project" value="InterPro"/>
</dbReference>
<gene>
    <name evidence="7" type="ORF">CYCCA115_LOCUS3605</name>
</gene>
<dbReference type="GO" id="GO:0006412">
    <property type="term" value="P:translation"/>
    <property type="evidence" value="ECO:0007669"/>
    <property type="project" value="InterPro"/>
</dbReference>
<dbReference type="InterPro" id="IPR036164">
    <property type="entry name" value="bL21-like_sf"/>
</dbReference>
<evidence type="ECO:0000313" key="8">
    <source>
        <dbReference type="Proteomes" id="UP001295423"/>
    </source>
</evidence>
<keyword evidence="8" id="KW-1185">Reference proteome</keyword>
<dbReference type="AlphaFoldDB" id="A0AAD2CH64"/>
<evidence type="ECO:0000256" key="1">
    <source>
        <dbReference type="ARBA" id="ARBA00008563"/>
    </source>
</evidence>
<evidence type="ECO:0000256" key="4">
    <source>
        <dbReference type="ARBA" id="ARBA00022980"/>
    </source>
</evidence>
<accession>A0AAD2CH64</accession>
<dbReference type="PANTHER" id="PTHR21349">
    <property type="entry name" value="50S RIBOSOMAL PROTEIN L21"/>
    <property type="match status" value="1"/>
</dbReference>
<dbReference type="GO" id="GO:0005762">
    <property type="term" value="C:mitochondrial large ribosomal subunit"/>
    <property type="evidence" value="ECO:0007669"/>
    <property type="project" value="TreeGrafter"/>
</dbReference>
<evidence type="ECO:0000256" key="5">
    <source>
        <dbReference type="ARBA" id="ARBA00023274"/>
    </source>
</evidence>
<dbReference type="Proteomes" id="UP001295423">
    <property type="component" value="Unassembled WGS sequence"/>
</dbReference>
<comment type="caution">
    <text evidence="7">The sequence shown here is derived from an EMBL/GenBank/DDBJ whole genome shotgun (WGS) entry which is preliminary data.</text>
</comment>
<dbReference type="HAMAP" id="MF_01363">
    <property type="entry name" value="Ribosomal_bL21"/>
    <property type="match status" value="1"/>
</dbReference>
<dbReference type="Pfam" id="PF00829">
    <property type="entry name" value="Ribosomal_L21p"/>
    <property type="match status" value="1"/>
</dbReference>
<comment type="similarity">
    <text evidence="1">Belongs to the bacterial ribosomal protein bL21 family.</text>
</comment>
<dbReference type="SUPFAM" id="SSF141091">
    <property type="entry name" value="L21p-like"/>
    <property type="match status" value="1"/>
</dbReference>
<dbReference type="PROSITE" id="PS01169">
    <property type="entry name" value="RIBOSOMAL_L21"/>
    <property type="match status" value="1"/>
</dbReference>
<dbReference type="EMBL" id="CAKOGP040000335">
    <property type="protein sequence ID" value="CAJ1934136.1"/>
    <property type="molecule type" value="Genomic_DNA"/>
</dbReference>
<dbReference type="InterPro" id="IPR028909">
    <property type="entry name" value="bL21-like"/>
</dbReference>
<dbReference type="GO" id="GO:0019843">
    <property type="term" value="F:rRNA binding"/>
    <property type="evidence" value="ECO:0007669"/>
    <property type="project" value="UniProtKB-KW"/>
</dbReference>
<evidence type="ECO:0000256" key="6">
    <source>
        <dbReference type="ARBA" id="ARBA00044129"/>
    </source>
</evidence>
<keyword evidence="5" id="KW-0687">Ribonucleoprotein</keyword>
<organism evidence="7 8">
    <name type="scientific">Cylindrotheca closterium</name>
    <dbReference type="NCBI Taxonomy" id="2856"/>
    <lineage>
        <taxon>Eukaryota</taxon>
        <taxon>Sar</taxon>
        <taxon>Stramenopiles</taxon>
        <taxon>Ochrophyta</taxon>
        <taxon>Bacillariophyta</taxon>
        <taxon>Bacillariophyceae</taxon>
        <taxon>Bacillariophycidae</taxon>
        <taxon>Bacillariales</taxon>
        <taxon>Bacillariaceae</taxon>
        <taxon>Cylindrotheca</taxon>
    </lineage>
</organism>
<name>A0AAD2CH64_9STRA</name>
<reference evidence="7" key="1">
    <citation type="submission" date="2023-08" db="EMBL/GenBank/DDBJ databases">
        <authorList>
            <person name="Audoor S."/>
            <person name="Bilcke G."/>
        </authorList>
    </citation>
    <scope>NUCLEOTIDE SEQUENCE</scope>
</reference>
<sequence>MMQSTFRLLRRASRNLGVVAANVDTKYAFNSFRYGQQTGSKQFKFLSNESTSDRSSSYAVIDHSEAYETAMQGKHGDQLALARLEGQGKDDPPFDPFAEFDHEAGDWDTANVDGVDKDLENFDDEEDEYGDEDEIIDRYNADGSVRRSKSVLATLRAGFPAGGHFAVVRFGGAQHKVTTDDLIVVNRLKPVEKYNIGSVHTLTDVMLAGSSHTTLVGMPFVKGAEVDVMVEEITRDGKLVVFKKRRRKNSQRKNGFRRDVTLLRVLDVRFPQEHRDHNHVGRELVDELEEAALLQQEGSKQQKTAA</sequence>
<evidence type="ECO:0000256" key="3">
    <source>
        <dbReference type="ARBA" id="ARBA00022884"/>
    </source>
</evidence>
<dbReference type="NCBIfam" id="TIGR00061">
    <property type="entry name" value="L21"/>
    <property type="match status" value="1"/>
</dbReference>
<protein>
    <recommendedName>
        <fullName evidence="6">Large ribosomal subunit protein bL21m</fullName>
    </recommendedName>
</protein>
<keyword evidence="4" id="KW-0689">Ribosomal protein</keyword>
<keyword evidence="3" id="KW-0694">RNA-binding</keyword>
<evidence type="ECO:0000256" key="2">
    <source>
        <dbReference type="ARBA" id="ARBA00022730"/>
    </source>
</evidence>
<dbReference type="PANTHER" id="PTHR21349:SF0">
    <property type="entry name" value="LARGE RIBOSOMAL SUBUNIT PROTEIN BL21M"/>
    <property type="match status" value="1"/>
</dbReference>
<evidence type="ECO:0000313" key="7">
    <source>
        <dbReference type="EMBL" id="CAJ1934136.1"/>
    </source>
</evidence>
<dbReference type="InterPro" id="IPR018258">
    <property type="entry name" value="Ribosomal_bL21_CS"/>
</dbReference>